<dbReference type="KEGG" id="eva:EIB75_03235"/>
<dbReference type="RefSeq" id="WP_124985705.1">
    <property type="nucleotide sequence ID" value="NZ_CP034160.1"/>
</dbReference>
<feature type="chain" id="PRO_5018181859" description="Rieske domain-containing protein" evidence="1">
    <location>
        <begin position="27"/>
        <end position="160"/>
    </location>
</feature>
<evidence type="ECO:0008006" key="4">
    <source>
        <dbReference type="Google" id="ProtNLM"/>
    </source>
</evidence>
<proteinExistence type="predicted"/>
<accession>A0A3G8ZAZ0</accession>
<feature type="signal peptide" evidence="1">
    <location>
        <begin position="1"/>
        <end position="26"/>
    </location>
</feature>
<dbReference type="Proteomes" id="UP000272316">
    <property type="component" value="Chromosome"/>
</dbReference>
<keyword evidence="1" id="KW-0732">Signal</keyword>
<name>A0A3G8ZAZ0_9FLAO</name>
<protein>
    <recommendedName>
        <fullName evidence="4">Rieske domain-containing protein</fullName>
    </recommendedName>
</protein>
<organism evidence="2 3">
    <name type="scientific">Epilithonimonas vandammei</name>
    <dbReference type="NCBI Taxonomy" id="2487072"/>
    <lineage>
        <taxon>Bacteria</taxon>
        <taxon>Pseudomonadati</taxon>
        <taxon>Bacteroidota</taxon>
        <taxon>Flavobacteriia</taxon>
        <taxon>Flavobacteriales</taxon>
        <taxon>Weeksellaceae</taxon>
        <taxon>Chryseobacterium group</taxon>
        <taxon>Epilithonimonas</taxon>
    </lineage>
</organism>
<dbReference type="EMBL" id="CP034160">
    <property type="protein sequence ID" value="AZI54333.1"/>
    <property type="molecule type" value="Genomic_DNA"/>
</dbReference>
<reference evidence="3" key="1">
    <citation type="submission" date="2018-11" db="EMBL/GenBank/DDBJ databases">
        <title>Proposal to divide the Flavobacteriaceae and reorganize its genera based on Amino Acid Identity values calculated from whole genome sequences.</title>
        <authorList>
            <person name="Nicholson A.C."/>
            <person name="Gulvik C.A."/>
            <person name="Whitney A.M."/>
            <person name="Sheth M."/>
            <person name="Batra D."/>
            <person name="Pryor J."/>
            <person name="Bernardet J.-F."/>
            <person name="Hugo C."/>
            <person name="Kampfer P."/>
            <person name="Newman J.D."/>
            <person name="McQuiston J.R."/>
        </authorList>
    </citation>
    <scope>NUCLEOTIDE SEQUENCE [LARGE SCALE GENOMIC DNA]</scope>
    <source>
        <strain evidence="3">H6466</strain>
    </source>
</reference>
<evidence type="ECO:0000313" key="3">
    <source>
        <dbReference type="Proteomes" id="UP000272316"/>
    </source>
</evidence>
<evidence type="ECO:0000313" key="2">
    <source>
        <dbReference type="EMBL" id="AZI54333.1"/>
    </source>
</evidence>
<sequence length="160" mass="17827">MKAKKIASSLALFLIISILTINNSCSERNETVSCFPNTPISAVINLSLPAYYNLQTPGNWAYTRDETGTGTNGLIIYSFYSNTTNKLGFMIYDRNAPHICPGTDTVLKVNEGSTKVICPKDNAEWFLTTGQPLNDIAKTGLKTYRYYDYNPNTKILSVYN</sequence>
<dbReference type="AlphaFoldDB" id="A0A3G8ZAZ0"/>
<gene>
    <name evidence="2" type="ORF">EIB75_03235</name>
</gene>
<evidence type="ECO:0000256" key="1">
    <source>
        <dbReference type="SAM" id="SignalP"/>
    </source>
</evidence>